<keyword evidence="4 6" id="KW-1133">Transmembrane helix</keyword>
<proteinExistence type="predicted"/>
<feature type="transmembrane region" description="Helical" evidence="6">
    <location>
        <begin position="427"/>
        <end position="444"/>
    </location>
</feature>
<dbReference type="RefSeq" id="WP_115592089.1">
    <property type="nucleotide sequence ID" value="NZ_QRHA01000002.1"/>
</dbReference>
<keyword evidence="8" id="KW-1185">Reference proteome</keyword>
<evidence type="ECO:0000256" key="3">
    <source>
        <dbReference type="ARBA" id="ARBA00022692"/>
    </source>
</evidence>
<dbReference type="AlphaFoldDB" id="A0A3D8MCL6"/>
<feature type="transmembrane region" description="Helical" evidence="6">
    <location>
        <begin position="91"/>
        <end position="112"/>
    </location>
</feature>
<accession>A0A3D8MCL6</accession>
<dbReference type="OrthoDB" id="8538786at2"/>
<feature type="transmembrane region" description="Helical" evidence="6">
    <location>
        <begin position="118"/>
        <end position="138"/>
    </location>
</feature>
<feature type="transmembrane region" description="Helical" evidence="6">
    <location>
        <begin position="247"/>
        <end position="266"/>
    </location>
</feature>
<evidence type="ECO:0000256" key="5">
    <source>
        <dbReference type="ARBA" id="ARBA00023136"/>
    </source>
</evidence>
<gene>
    <name evidence="7" type="ORF">DXV75_03990</name>
</gene>
<dbReference type="EMBL" id="QRHA01000002">
    <property type="protein sequence ID" value="RDV28131.1"/>
    <property type="molecule type" value="Genomic_DNA"/>
</dbReference>
<feature type="transmembrane region" description="Helical" evidence="6">
    <location>
        <begin position="328"/>
        <end position="350"/>
    </location>
</feature>
<reference evidence="8" key="1">
    <citation type="submission" date="2018-08" db="EMBL/GenBank/DDBJ databases">
        <authorList>
            <person name="Zhang J."/>
            <person name="Du Z.-J."/>
        </authorList>
    </citation>
    <scope>NUCLEOTIDE SEQUENCE [LARGE SCALE GENOMIC DNA]</scope>
    <source>
        <strain evidence="8">KCTC 52655</strain>
    </source>
</reference>
<evidence type="ECO:0000256" key="6">
    <source>
        <dbReference type="SAM" id="Phobius"/>
    </source>
</evidence>
<keyword evidence="3 6" id="KW-0812">Transmembrane</keyword>
<dbReference type="PANTHER" id="PTHR30250:SF11">
    <property type="entry name" value="O-ANTIGEN TRANSPORTER-RELATED"/>
    <property type="match status" value="1"/>
</dbReference>
<name>A0A3D8MCL6_9ALTE</name>
<evidence type="ECO:0008006" key="9">
    <source>
        <dbReference type="Google" id="ProtNLM"/>
    </source>
</evidence>
<keyword evidence="2" id="KW-1003">Cell membrane</keyword>
<dbReference type="Proteomes" id="UP000256561">
    <property type="component" value="Unassembled WGS sequence"/>
</dbReference>
<feature type="transmembrane region" description="Helical" evidence="6">
    <location>
        <begin position="20"/>
        <end position="41"/>
    </location>
</feature>
<feature type="transmembrane region" description="Helical" evidence="6">
    <location>
        <begin position="450"/>
        <end position="472"/>
    </location>
</feature>
<evidence type="ECO:0000256" key="1">
    <source>
        <dbReference type="ARBA" id="ARBA00004651"/>
    </source>
</evidence>
<keyword evidence="5 6" id="KW-0472">Membrane</keyword>
<evidence type="ECO:0000313" key="7">
    <source>
        <dbReference type="EMBL" id="RDV28131.1"/>
    </source>
</evidence>
<comment type="caution">
    <text evidence="7">The sequence shown here is derived from an EMBL/GenBank/DDBJ whole genome shotgun (WGS) entry which is preliminary data.</text>
</comment>
<evidence type="ECO:0000256" key="2">
    <source>
        <dbReference type="ARBA" id="ARBA00022475"/>
    </source>
</evidence>
<sequence length="497" mass="55501">MSLDSPNSSSSFKRRTLIGFILAILTMMATKFLTLLSQWIIGFYLEPQEFGEYGIILGLLAFFGAFQEPGIGRIHTQLRAAAGNMWRRSIIVSAFLGVFGATAMCLASSLIYGIDSRVTLMALIVALAFPVFGLANLLKAKLEILEDYRTLAAEQFLRGFLTNVLLVAAVLVGFSSYSFSLSLTLAVVISSMYMFYKTNRVSNLKIASMDDYEPYSKVVVWSLVGAILLSMSIRSDYFVLSLTLDEYALGLYYFGFMVSTNVGILLTQAIRSILMPAFSSIGSDVTKSEYFFKSCRYLLFFTSFLSVAAIILLPSAIHFLWQGRWDEATIICQVFILSLPLRLLTPLSLAYLESIGEWKIRAVSLAIDGISLMIFCYVGAVLGGLIGAVVSCTVQRGIFGLVPFFIANHIAERKTEQDKSRKLHVDLLLYYGFMLLLVVNYQFFYDGKGISSYLIDSYPLIFGVFLLFSVVFSRDLYRDTFRSFATQLSFGLRKIKA</sequence>
<evidence type="ECO:0000256" key="4">
    <source>
        <dbReference type="ARBA" id="ARBA00022989"/>
    </source>
</evidence>
<dbReference type="InterPro" id="IPR050833">
    <property type="entry name" value="Poly_Biosynth_Transport"/>
</dbReference>
<feature type="transmembrane region" description="Helical" evidence="6">
    <location>
        <begin position="297"/>
        <end position="322"/>
    </location>
</feature>
<feature type="transmembrane region" description="Helical" evidence="6">
    <location>
        <begin position="150"/>
        <end position="171"/>
    </location>
</feature>
<dbReference type="Pfam" id="PF13440">
    <property type="entry name" value="Polysacc_synt_3"/>
    <property type="match status" value="1"/>
</dbReference>
<feature type="transmembrane region" description="Helical" evidence="6">
    <location>
        <begin position="217"/>
        <end position="235"/>
    </location>
</feature>
<evidence type="ECO:0000313" key="8">
    <source>
        <dbReference type="Proteomes" id="UP000256561"/>
    </source>
</evidence>
<dbReference type="GO" id="GO:0005886">
    <property type="term" value="C:plasma membrane"/>
    <property type="evidence" value="ECO:0007669"/>
    <property type="project" value="UniProtKB-SubCell"/>
</dbReference>
<protein>
    <recommendedName>
        <fullName evidence="9">Polysaccharide biosynthesis protein</fullName>
    </recommendedName>
</protein>
<comment type="subcellular location">
    <subcellularLocation>
        <location evidence="1">Cell membrane</location>
        <topology evidence="1">Multi-pass membrane protein</topology>
    </subcellularLocation>
</comment>
<organism evidence="7 8">
    <name type="scientific">Alteromonas aestuariivivens</name>
    <dbReference type="NCBI Taxonomy" id="1938339"/>
    <lineage>
        <taxon>Bacteria</taxon>
        <taxon>Pseudomonadati</taxon>
        <taxon>Pseudomonadota</taxon>
        <taxon>Gammaproteobacteria</taxon>
        <taxon>Alteromonadales</taxon>
        <taxon>Alteromonadaceae</taxon>
        <taxon>Alteromonas/Salinimonas group</taxon>
        <taxon>Alteromonas</taxon>
    </lineage>
</organism>
<dbReference type="PANTHER" id="PTHR30250">
    <property type="entry name" value="PST FAMILY PREDICTED COLANIC ACID TRANSPORTER"/>
    <property type="match status" value="1"/>
</dbReference>
<feature type="transmembrane region" description="Helical" evidence="6">
    <location>
        <begin position="53"/>
        <end position="71"/>
    </location>
</feature>